<dbReference type="EMBL" id="JANJOU010000008">
    <property type="protein sequence ID" value="MCR0982758.1"/>
    <property type="molecule type" value="Genomic_DNA"/>
</dbReference>
<accession>A0ABT1X5T8</accession>
<dbReference type="Proteomes" id="UP001524642">
    <property type="component" value="Unassembled WGS sequence"/>
</dbReference>
<sequence>MTPLVTTAGTVQCPHGAPATLLPGVARVLAGGAPVAVLADTAIVAGCAFAVGPKPQPCVTAAWFVAAARVLIGGQPALVQAATGLCRSAEGIPAGPPLIAPAQARALGS</sequence>
<protein>
    <submittedName>
        <fullName evidence="1">DUF4280 domain-containing protein</fullName>
    </submittedName>
</protein>
<dbReference type="RefSeq" id="WP_257716421.1">
    <property type="nucleotide sequence ID" value="NZ_JANJOU010000008.1"/>
</dbReference>
<evidence type="ECO:0000313" key="1">
    <source>
        <dbReference type="EMBL" id="MCR0982758.1"/>
    </source>
</evidence>
<name>A0ABT1X5T8_9PROT</name>
<comment type="caution">
    <text evidence="1">The sequence shown here is derived from an EMBL/GenBank/DDBJ whole genome shotgun (WGS) entry which is preliminary data.</text>
</comment>
<keyword evidence="2" id="KW-1185">Reference proteome</keyword>
<proteinExistence type="predicted"/>
<reference evidence="1 2" key="1">
    <citation type="submission" date="2022-06" db="EMBL/GenBank/DDBJ databases">
        <title>Roseomonas CN29.</title>
        <authorList>
            <person name="Cheng Y."/>
            <person name="He X."/>
        </authorList>
    </citation>
    <scope>NUCLEOTIDE SEQUENCE [LARGE SCALE GENOMIC DNA]</scope>
    <source>
        <strain evidence="1 2">CN29</strain>
    </source>
</reference>
<organism evidence="1 2">
    <name type="scientific">Roseomonas populi</name>
    <dbReference type="NCBI Taxonomy" id="3121582"/>
    <lineage>
        <taxon>Bacteria</taxon>
        <taxon>Pseudomonadati</taxon>
        <taxon>Pseudomonadota</taxon>
        <taxon>Alphaproteobacteria</taxon>
        <taxon>Acetobacterales</taxon>
        <taxon>Roseomonadaceae</taxon>
        <taxon>Roseomonas</taxon>
    </lineage>
</organism>
<evidence type="ECO:0000313" key="2">
    <source>
        <dbReference type="Proteomes" id="UP001524642"/>
    </source>
</evidence>
<gene>
    <name evidence="1" type="ORF">NRP21_11925</name>
</gene>